<dbReference type="Proteomes" id="UP000825699">
    <property type="component" value="Unassembled WGS sequence"/>
</dbReference>
<proteinExistence type="predicted"/>
<evidence type="ECO:0000259" key="5">
    <source>
        <dbReference type="Pfam" id="PF13145"/>
    </source>
</evidence>
<dbReference type="InterPro" id="IPR000297">
    <property type="entry name" value="PPIase_PpiC"/>
</dbReference>
<dbReference type="AlphaFoldDB" id="A0AAJ1AE34"/>
<dbReference type="Gene3D" id="3.10.50.40">
    <property type="match status" value="1"/>
</dbReference>
<dbReference type="GO" id="GO:0003755">
    <property type="term" value="F:peptidyl-prolyl cis-trans isomerase activity"/>
    <property type="evidence" value="ECO:0007669"/>
    <property type="project" value="InterPro"/>
</dbReference>
<evidence type="ECO:0000256" key="4">
    <source>
        <dbReference type="SAM" id="Phobius"/>
    </source>
</evidence>
<organism evidence="6 7">
    <name type="scientific">Rhizobium leguminosarum</name>
    <dbReference type="NCBI Taxonomy" id="384"/>
    <lineage>
        <taxon>Bacteria</taxon>
        <taxon>Pseudomonadati</taxon>
        <taxon>Pseudomonadota</taxon>
        <taxon>Alphaproteobacteria</taxon>
        <taxon>Hyphomicrobiales</taxon>
        <taxon>Rhizobiaceae</taxon>
        <taxon>Rhizobium/Agrobacterium group</taxon>
        <taxon>Rhizobium</taxon>
    </lineage>
</organism>
<evidence type="ECO:0000313" key="7">
    <source>
        <dbReference type="Proteomes" id="UP000825699"/>
    </source>
</evidence>
<dbReference type="RefSeq" id="WP_222262959.1">
    <property type="nucleotide sequence ID" value="NZ_JAAXEB010000022.1"/>
</dbReference>
<evidence type="ECO:0000313" key="6">
    <source>
        <dbReference type="EMBL" id="MBY5632449.1"/>
    </source>
</evidence>
<gene>
    <name evidence="6" type="ORF">HFO42_30915</name>
</gene>
<feature type="transmembrane region" description="Helical" evidence="4">
    <location>
        <begin position="7"/>
        <end position="25"/>
    </location>
</feature>
<evidence type="ECO:0000256" key="1">
    <source>
        <dbReference type="ARBA" id="ARBA00018370"/>
    </source>
</evidence>
<dbReference type="EMBL" id="JAAXEP010000020">
    <property type="protein sequence ID" value="MBY5632449.1"/>
    <property type="molecule type" value="Genomic_DNA"/>
</dbReference>
<keyword evidence="4" id="KW-0472">Membrane</keyword>
<comment type="caution">
    <text evidence="6">The sequence shown here is derived from an EMBL/GenBank/DDBJ whole genome shotgun (WGS) entry which is preliminary data.</text>
</comment>
<evidence type="ECO:0000256" key="2">
    <source>
        <dbReference type="ARBA" id="ARBA00030642"/>
    </source>
</evidence>
<keyword evidence="4" id="KW-0812">Transmembrane</keyword>
<accession>A0AAJ1AE34</accession>
<keyword evidence="6" id="KW-0413">Isomerase</keyword>
<dbReference type="InterPro" id="IPR046357">
    <property type="entry name" value="PPIase_dom_sf"/>
</dbReference>
<keyword evidence="4" id="KW-1133">Transmembrane helix</keyword>
<evidence type="ECO:0000256" key="3">
    <source>
        <dbReference type="ARBA" id="ARBA00031484"/>
    </source>
</evidence>
<protein>
    <recommendedName>
        <fullName evidence="1">Parvulin-like PPIase</fullName>
    </recommendedName>
    <alternativeName>
        <fullName evidence="2">Peptidyl-prolyl cis-trans isomerase plp</fullName>
    </alternativeName>
    <alternativeName>
        <fullName evidence="3">Rotamase plp</fullName>
    </alternativeName>
</protein>
<name>A0AAJ1AE34_RHILE</name>
<feature type="domain" description="PpiC" evidence="5">
    <location>
        <begin position="111"/>
        <end position="238"/>
    </location>
</feature>
<dbReference type="Pfam" id="PF13145">
    <property type="entry name" value="Rotamase_2"/>
    <property type="match status" value="1"/>
</dbReference>
<reference evidence="6" key="1">
    <citation type="submission" date="2020-04" db="EMBL/GenBank/DDBJ databases">
        <title>Global-level population genomics supports evidence of horizontal gene transfer on evolution of Rhizobia in Lentils.</title>
        <authorList>
            <person name="Gai Y."/>
            <person name="Cook D."/>
            <person name="Riely B."/>
        </authorList>
    </citation>
    <scope>NUCLEOTIDE SEQUENCE</scope>
    <source>
        <strain evidence="6">Derici101B</strain>
    </source>
</reference>
<sequence length="284" mass="31437">MKLLREPLLHFLVIGAVIFGAYQWATGDETAPDEIVVSAGQIASLQAIFSQTWQRPPTAKETEALVDEYIRDEVVYREGIAMGLDRDDAIVRRRIRQKMEFVADLTAVVQPTDAELRAFVADRPDRFSGEPSLSFTQVYFPAGAQAANEVEVERLRLDLNAGTADASTAGSPLLAGSDFRDLTKPEVTRTFGAGFAEWIDRATPGTWQGPVLSGYGTHLVRVSERVEAREIPFEQVRDAARREWLHARKVAANDALYEKLRSRYVVKVENMPGASTETIVGAAQ</sequence>